<gene>
    <name evidence="3" type="ORF">CUNI_LOCUS9338</name>
</gene>
<organism evidence="3 4">
    <name type="scientific">Candidula unifasciata</name>
    <dbReference type="NCBI Taxonomy" id="100452"/>
    <lineage>
        <taxon>Eukaryota</taxon>
        <taxon>Metazoa</taxon>
        <taxon>Spiralia</taxon>
        <taxon>Lophotrochozoa</taxon>
        <taxon>Mollusca</taxon>
        <taxon>Gastropoda</taxon>
        <taxon>Heterobranchia</taxon>
        <taxon>Euthyneura</taxon>
        <taxon>Panpulmonata</taxon>
        <taxon>Eupulmonata</taxon>
        <taxon>Stylommatophora</taxon>
        <taxon>Helicina</taxon>
        <taxon>Helicoidea</taxon>
        <taxon>Geomitridae</taxon>
        <taxon>Candidula</taxon>
    </lineage>
</organism>
<keyword evidence="4" id="KW-1185">Reference proteome</keyword>
<feature type="region of interest" description="Disordered" evidence="2">
    <location>
        <begin position="1557"/>
        <end position="1585"/>
    </location>
</feature>
<feature type="compositionally biased region" description="Polar residues" evidence="2">
    <location>
        <begin position="1599"/>
        <end position="1613"/>
    </location>
</feature>
<evidence type="ECO:0000313" key="4">
    <source>
        <dbReference type="Proteomes" id="UP000678393"/>
    </source>
</evidence>
<proteinExistence type="predicted"/>
<protein>
    <submittedName>
        <fullName evidence="3">Uncharacterized protein</fullName>
    </submittedName>
</protein>
<feature type="compositionally biased region" description="Polar residues" evidence="2">
    <location>
        <begin position="924"/>
        <end position="935"/>
    </location>
</feature>
<accession>A0A8S3Z7R6</accession>
<feature type="region of interest" description="Disordered" evidence="2">
    <location>
        <begin position="1506"/>
        <end position="1542"/>
    </location>
</feature>
<evidence type="ECO:0000313" key="3">
    <source>
        <dbReference type="EMBL" id="CAG5123780.1"/>
    </source>
</evidence>
<feature type="compositionally biased region" description="Polar residues" evidence="2">
    <location>
        <begin position="1511"/>
        <end position="1523"/>
    </location>
</feature>
<evidence type="ECO:0000256" key="2">
    <source>
        <dbReference type="SAM" id="MobiDB-lite"/>
    </source>
</evidence>
<evidence type="ECO:0000256" key="1">
    <source>
        <dbReference type="SAM" id="Coils"/>
    </source>
</evidence>
<reference evidence="3" key="1">
    <citation type="submission" date="2021-04" db="EMBL/GenBank/DDBJ databases">
        <authorList>
            <consortium name="Molecular Ecology Group"/>
        </authorList>
    </citation>
    <scope>NUCLEOTIDE SEQUENCE</scope>
</reference>
<feature type="compositionally biased region" description="Polar residues" evidence="2">
    <location>
        <begin position="1566"/>
        <end position="1575"/>
    </location>
</feature>
<feature type="compositionally biased region" description="Basic and acidic residues" evidence="2">
    <location>
        <begin position="615"/>
        <end position="633"/>
    </location>
</feature>
<feature type="region of interest" description="Disordered" evidence="2">
    <location>
        <begin position="566"/>
        <end position="633"/>
    </location>
</feature>
<name>A0A8S3Z7R6_9EUPU</name>
<feature type="region of interest" description="Disordered" evidence="2">
    <location>
        <begin position="834"/>
        <end position="853"/>
    </location>
</feature>
<feature type="compositionally biased region" description="Polar residues" evidence="2">
    <location>
        <begin position="572"/>
        <end position="607"/>
    </location>
</feature>
<feature type="region of interest" description="Disordered" evidence="2">
    <location>
        <begin position="962"/>
        <end position="1018"/>
    </location>
</feature>
<feature type="compositionally biased region" description="Basic and acidic residues" evidence="2">
    <location>
        <begin position="1615"/>
        <end position="1632"/>
    </location>
</feature>
<feature type="compositionally biased region" description="Low complexity" evidence="2">
    <location>
        <begin position="909"/>
        <end position="923"/>
    </location>
</feature>
<dbReference type="OrthoDB" id="6158850at2759"/>
<feature type="compositionally biased region" description="Polar residues" evidence="2">
    <location>
        <begin position="190"/>
        <end position="201"/>
    </location>
</feature>
<dbReference type="EMBL" id="CAJHNH020001614">
    <property type="protein sequence ID" value="CAG5123780.1"/>
    <property type="molecule type" value="Genomic_DNA"/>
</dbReference>
<feature type="region of interest" description="Disordered" evidence="2">
    <location>
        <begin position="1456"/>
        <end position="1488"/>
    </location>
</feature>
<feature type="compositionally biased region" description="Low complexity" evidence="2">
    <location>
        <begin position="1470"/>
        <end position="1482"/>
    </location>
</feature>
<comment type="caution">
    <text evidence="3">The sequence shown here is derived from an EMBL/GenBank/DDBJ whole genome shotgun (WGS) entry which is preliminary data.</text>
</comment>
<feature type="compositionally biased region" description="Basic and acidic residues" evidence="2">
    <location>
        <begin position="1677"/>
        <end position="1686"/>
    </location>
</feature>
<feature type="compositionally biased region" description="Polar residues" evidence="2">
    <location>
        <begin position="1647"/>
        <end position="1660"/>
    </location>
</feature>
<feature type="compositionally biased region" description="Basic residues" evidence="2">
    <location>
        <begin position="835"/>
        <end position="844"/>
    </location>
</feature>
<sequence>MQRLRSEWSNGIFRQSSDEKMGVKRQTYDGGGSGGRQLSSDSDDSCRRLAQTSYVIRSDSDSDSDPKKWTKNPLVVKRVKRSDKLKQAEKRFSGTESVLASRNRDSFVSQGNGENRNRVANVSVKTTGSKDEGSGSKASSKYQKLEQMRKMRLNLSVTSDEENVPQRAPPHRWSGSNIRSPGVWPDHKPLSQTQKFSQTSRQTFHPLSYTAGHGQPPRTPRHDDSLDELVESNIQYLSSDVEKVQPKRSSANNVIKFSSLPEHGKIASRVLSSTPPQTHPSIQVQANTSIHLHVTLPTETPRLGTSLIQIAPSADWDRHSIYGFRNQLTSQPDLIPKNFPQDIYSPLSQTRNDYNSRQSVIRTSDQLGGRAAPTSQPTFGTVHTRLGFGDKKPRSDTEIGLLPAKVDKGMFSDAEYDIEVSERVKKWETLLKVRESALKSDKRDLVTISENVNSNTFMPPASDTHKAVVPSKQSRFVSSYADEPNPATVPRVMSIETNARRFFQVIPDARMNIQVQDVSNRLFPTPLSLRPEKTFTSASELRQQVLASRVHPLPVTAGPVPVTYKPSFAGESGQQVSPYKDTSFSGQQASPYSDSSYSGQPVSSQKDTPVVRRISNKDDVRNPEKRGSKYREELNEISCMKSDSVGNLRRRFDTDSTNATSEDDKKSVSTASAKLSKPSKEYSSQNESTDWSQVLPSYNTKLRDSEVWSPNLESTQGVPVSIERVTARTLRTIPFSEDPFWKEIEQMTTFDPSNREAMLTSEPVRSHHQVQLIPQQSFTLPAQPHRNVTSVVDKLQKSKSLYTPNIAPLTIDVNSRSSLNAANALDDVLNDINRSPRKQLSPKKRSLEIDSSTTNVATSDISRFLKTRPNSGQFGKSEYGKSEYGNDGSTRTLESGLRGLHRSDVSTARQQQPLQLSQLPRQPNTQHRQAQPSQGFTNNYQLDVNLLKQKLLNTGLAEAETEEIVDQSHYQSPSLGRPTHKSTSIRSIAGHPYSSVASKPTGDARLDEPSTWSQHLNKSNISTTSKNIFLEQPQKQPGSKTLDEIQKALAPFSSTTYRPDPETLYGVSKLQAFKHATCDTSVGPHTSATGWSYHTDLNTDMEQSNTVDSSLSAGSSRLQEVNESMDDLTNLARGVELRISEIKNKLQSADETSLDQILLSLKKLTPEIKSQQTDTATFEDYYEKKKSKLSDALSELDRIYTSLELNTDSVNTLHKQDKPQSDLSSLNVRRAQPKSVHLRPMQTRISSVFIRDLDANRMSDNLEKESEFDVISKSFQAIVDEVNQTTDLLSRAVERSRQDNIVPETHKLVSKPMMKPGNVGKEHVITANCAAQADTATCAQNSTNQMLNTDKLTAAKMTNTVSSPPSSAQQLRFRPVKDNKIIQGDKATKKDSEEKVFKVMTSPKPSPTLIRKLFNEDQVSQTKPHFSSHDHLMKQHAEVKLAPLQITVKVESKHLECQDVGQPGEPVKPSLSSYESKSSIGSNRAETLTPETIAGIRSSTLLPLASKSKTDQSSAAVQTADVSKTTDGRTTSSGLGLSSAPSATTVSSVFVPSVGSSKLSKHVVAGTTSDQSDSTSKNDNKTKRHVGSGVAMMLGRFSSSQESIDGSKKSASTRVGDKDGLGEEKSDKEHLPVKTQPIDLTDGKVTSDANLKSPVRSSTKGKPIHNFDMKPTNAPSLERKLVDPEAKLLNSGASSPQPSSPVSKPPQSPWKRHTSDPEKQSVADAIKAYSPKCVSKIPRPASSNGSTASDGYFTPKELESPRQVVGSPGVATSKERPPVWKSPAVSPRARARPHSFHELISVFEKDPSDKLQTFDKFRKSASAGEVSSNDCLVGKGFRFQKMVPEETTTEK</sequence>
<feature type="region of interest" description="Disordered" evidence="2">
    <location>
        <begin position="1"/>
        <end position="73"/>
    </location>
</feature>
<feature type="compositionally biased region" description="Basic and acidic residues" evidence="2">
    <location>
        <begin position="58"/>
        <end position="68"/>
    </location>
</feature>
<feature type="region of interest" description="Disordered" evidence="2">
    <location>
        <begin position="87"/>
        <end position="201"/>
    </location>
</feature>
<feature type="compositionally biased region" description="Polar residues" evidence="2">
    <location>
        <begin position="681"/>
        <end position="691"/>
    </location>
</feature>
<feature type="coiled-coil region" evidence="1">
    <location>
        <begin position="1118"/>
        <end position="1152"/>
    </location>
</feature>
<feature type="compositionally biased region" description="Low complexity" evidence="2">
    <location>
        <begin position="1528"/>
        <end position="1542"/>
    </location>
</feature>
<feature type="region of interest" description="Disordered" evidence="2">
    <location>
        <begin position="648"/>
        <end position="691"/>
    </location>
</feature>
<feature type="compositionally biased region" description="Polar residues" evidence="2">
    <location>
        <begin position="94"/>
        <end position="127"/>
    </location>
</feature>
<keyword evidence="1" id="KW-0175">Coiled coil</keyword>
<feature type="region of interest" description="Disordered" evidence="2">
    <location>
        <begin position="1599"/>
        <end position="1792"/>
    </location>
</feature>
<feature type="region of interest" description="Disordered" evidence="2">
    <location>
        <begin position="860"/>
        <end position="935"/>
    </location>
</feature>
<dbReference type="Proteomes" id="UP000678393">
    <property type="component" value="Unassembled WGS sequence"/>
</dbReference>